<evidence type="ECO:0000313" key="1">
    <source>
        <dbReference type="EMBL" id="KZN21289.1"/>
    </source>
</evidence>
<dbReference type="OrthoDB" id="6892121at2"/>
<sequence length="296" mass="33625">MKLASLNHLSTYAWCYYMSDLTFISSFTNNALVILDGLGDDDQQNGRWLEETVNDLSARLQRPGYCIRHRVYDTKELYAVLKMVETACKTGVTKPVLHFECHGDAEKGLFLTRSGEYVGWQTLLHLVSGVNAASRNNTGLVLASCHGFEISKLVRINQPCPFHFVLGPDTAVTAGELKVEMTAFYRMIMATNDLNAAMGELDEQYKRFLCTEWFYREFAIFVIKNFSGKAKSAMTETILNDLIAIRGNGRLKDLRKKVKDHIRTPAIAFRDTSKMFLHNKQPVSYAQFEAFVKSHH</sequence>
<proteinExistence type="predicted"/>
<organism evidence="1 2">
    <name type="scientific">Pseudomonas fluorescens</name>
    <dbReference type="NCBI Taxonomy" id="294"/>
    <lineage>
        <taxon>Bacteria</taxon>
        <taxon>Pseudomonadati</taxon>
        <taxon>Pseudomonadota</taxon>
        <taxon>Gammaproteobacteria</taxon>
        <taxon>Pseudomonadales</taxon>
        <taxon>Pseudomonadaceae</taxon>
        <taxon>Pseudomonas</taxon>
    </lineage>
</organism>
<dbReference type="Proteomes" id="UP000076489">
    <property type="component" value="Unassembled WGS sequence"/>
</dbReference>
<evidence type="ECO:0000313" key="2">
    <source>
        <dbReference type="Proteomes" id="UP000076489"/>
    </source>
</evidence>
<dbReference type="RefSeq" id="WP_063340431.1">
    <property type="nucleotide sequence ID" value="NZ_LUKJ01000001.1"/>
</dbReference>
<name>A0A161XP54_PSEFL</name>
<dbReference type="EMBL" id="LUKJ01000001">
    <property type="protein sequence ID" value="KZN21289.1"/>
    <property type="molecule type" value="Genomic_DNA"/>
</dbReference>
<reference evidence="2" key="1">
    <citation type="submission" date="2016-03" db="EMBL/GenBank/DDBJ databases">
        <authorList>
            <person name="Ray J."/>
            <person name="Price M."/>
            <person name="Deutschbauer A."/>
        </authorList>
    </citation>
    <scope>NUCLEOTIDE SEQUENCE [LARGE SCALE GENOMIC DNA]</scope>
    <source>
        <strain evidence="2">FW300-N1B4</strain>
    </source>
</reference>
<gene>
    <name evidence="1" type="ORF">A1D17_02340</name>
</gene>
<comment type="caution">
    <text evidence="1">The sequence shown here is derived from an EMBL/GenBank/DDBJ whole genome shotgun (WGS) entry which is preliminary data.</text>
</comment>
<accession>A0A161XP54</accession>
<reference evidence="1 2" key="2">
    <citation type="journal article" date="2018" name="Nature">
        <title>Mutant phenotypes for thousands of bacterial genes of unknown function.</title>
        <authorList>
            <person name="Price M.N."/>
            <person name="Wetmore K.M."/>
            <person name="Waters R.J."/>
            <person name="Callaghan M."/>
            <person name="Ray J."/>
            <person name="Liu H."/>
            <person name="Kuehl J.V."/>
            <person name="Melnyk R.A."/>
            <person name="Lamson J.S."/>
            <person name="Suh Y."/>
            <person name="Carlson H.K."/>
            <person name="Esquivel Z."/>
            <person name="Sadeeshkumar H."/>
            <person name="Chakraborty R."/>
            <person name="Zane G.M."/>
            <person name="Rubin B.E."/>
            <person name="Wall J.D."/>
            <person name="Visel A."/>
            <person name="Bristow J."/>
            <person name="Blow M.J."/>
            <person name="Arkin A.P."/>
            <person name="Deutschbauer A.M."/>
        </authorList>
    </citation>
    <scope>NUCLEOTIDE SEQUENCE [LARGE SCALE GENOMIC DNA]</scope>
    <source>
        <strain evidence="1 2">FW300-N1B4</strain>
    </source>
</reference>
<protein>
    <submittedName>
        <fullName evidence="1">Uncharacterized protein</fullName>
    </submittedName>
</protein>
<dbReference type="AlphaFoldDB" id="A0A161XP54"/>